<accession>A0A644XN51</accession>
<sequence length="105" mass="11942">MIYLIYVKWSRDGLFMSERTVNALSVSIIPLINIKTYYLSRSIIGGNINTVTCDDASVNSLSANNTHYFIYVDTIIGLFRLLESAIEEKSMEIISDAEISYNYIK</sequence>
<name>A0A644XN51_9ZZZZ</name>
<dbReference type="AlphaFoldDB" id="A0A644XN51"/>
<reference evidence="1" key="1">
    <citation type="submission" date="2019-08" db="EMBL/GenBank/DDBJ databases">
        <authorList>
            <person name="Kucharzyk K."/>
            <person name="Murdoch R.W."/>
            <person name="Higgins S."/>
            <person name="Loffler F."/>
        </authorList>
    </citation>
    <scope>NUCLEOTIDE SEQUENCE</scope>
</reference>
<comment type="caution">
    <text evidence="1">The sequence shown here is derived from an EMBL/GenBank/DDBJ whole genome shotgun (WGS) entry which is preliminary data.</text>
</comment>
<protein>
    <submittedName>
        <fullName evidence="1">Uncharacterized protein</fullName>
    </submittedName>
</protein>
<dbReference type="EMBL" id="VSSQ01002758">
    <property type="protein sequence ID" value="MPM17231.1"/>
    <property type="molecule type" value="Genomic_DNA"/>
</dbReference>
<gene>
    <name evidence="1" type="ORF">SDC9_63619</name>
</gene>
<organism evidence="1">
    <name type="scientific">bioreactor metagenome</name>
    <dbReference type="NCBI Taxonomy" id="1076179"/>
    <lineage>
        <taxon>unclassified sequences</taxon>
        <taxon>metagenomes</taxon>
        <taxon>ecological metagenomes</taxon>
    </lineage>
</organism>
<evidence type="ECO:0000313" key="1">
    <source>
        <dbReference type="EMBL" id="MPM17231.1"/>
    </source>
</evidence>
<proteinExistence type="predicted"/>